<protein>
    <submittedName>
        <fullName evidence="5">Putative HTH-type transcriptional regulator YdjF</fullName>
    </submittedName>
</protein>
<evidence type="ECO:0000256" key="1">
    <source>
        <dbReference type="ARBA" id="ARBA00023015"/>
    </source>
</evidence>
<proteinExistence type="predicted"/>
<evidence type="ECO:0000313" key="5">
    <source>
        <dbReference type="EMBL" id="QSQ08118.1"/>
    </source>
</evidence>
<dbReference type="SUPFAM" id="SSF100950">
    <property type="entry name" value="NagB/RpiA/CoA transferase-like"/>
    <property type="match status" value="1"/>
</dbReference>
<keyword evidence="6" id="KW-1185">Reference proteome</keyword>
<evidence type="ECO:0000313" key="6">
    <source>
        <dbReference type="Proteomes" id="UP000662904"/>
    </source>
</evidence>
<dbReference type="KEGG" id="kme:H0A61_00438"/>
<dbReference type="AlphaFoldDB" id="A0A8A0RKG2"/>
<evidence type="ECO:0000256" key="3">
    <source>
        <dbReference type="ARBA" id="ARBA00023163"/>
    </source>
</evidence>
<dbReference type="SUPFAM" id="SSF46785">
    <property type="entry name" value="Winged helix' DNA-binding domain"/>
    <property type="match status" value="1"/>
</dbReference>
<reference evidence="5" key="1">
    <citation type="submission" date="2020-07" db="EMBL/GenBank/DDBJ databases">
        <title>Koleobacter methoxysyntrophicus gen. nov., sp. nov., a novel anaerobic bacterium isolated from deep subsurface oil field and proposal of Koleobacterales ord. nov. in the phylum Firmicutes.</title>
        <authorList>
            <person name="Sakamoto S."/>
            <person name="Tamaki H."/>
        </authorList>
    </citation>
    <scope>NUCLEOTIDE SEQUENCE</scope>
    <source>
        <strain evidence="5">NRmbB1</strain>
    </source>
</reference>
<dbReference type="EMBL" id="CP059066">
    <property type="protein sequence ID" value="QSQ08118.1"/>
    <property type="molecule type" value="Genomic_DNA"/>
</dbReference>
<dbReference type="InterPro" id="IPR037171">
    <property type="entry name" value="NagB/RpiA_transferase-like"/>
</dbReference>
<dbReference type="PROSITE" id="PS00894">
    <property type="entry name" value="HTH_DEOR_1"/>
    <property type="match status" value="1"/>
</dbReference>
<dbReference type="PRINTS" id="PR00037">
    <property type="entry name" value="HTHLACR"/>
</dbReference>
<dbReference type="SMART" id="SM01134">
    <property type="entry name" value="DeoRC"/>
    <property type="match status" value="1"/>
</dbReference>
<dbReference type="GO" id="GO:0003677">
    <property type="term" value="F:DNA binding"/>
    <property type="evidence" value="ECO:0007669"/>
    <property type="project" value="UniProtKB-KW"/>
</dbReference>
<dbReference type="InterPro" id="IPR001034">
    <property type="entry name" value="DeoR_HTH"/>
</dbReference>
<dbReference type="Pfam" id="PF08220">
    <property type="entry name" value="HTH_DeoR"/>
    <property type="match status" value="1"/>
</dbReference>
<evidence type="ECO:0000259" key="4">
    <source>
        <dbReference type="PROSITE" id="PS51000"/>
    </source>
</evidence>
<gene>
    <name evidence="5" type="primary">ydjF</name>
    <name evidence="5" type="ORF">H0A61_00438</name>
</gene>
<dbReference type="InterPro" id="IPR050313">
    <property type="entry name" value="Carb_Metab_HTH_regulators"/>
</dbReference>
<accession>A0A8A0RKG2</accession>
<name>A0A8A0RKG2_9FIRM</name>
<keyword evidence="1" id="KW-0805">Transcription regulation</keyword>
<dbReference type="Proteomes" id="UP000662904">
    <property type="component" value="Chromosome"/>
</dbReference>
<dbReference type="Gene3D" id="1.10.10.10">
    <property type="entry name" value="Winged helix-like DNA-binding domain superfamily/Winged helix DNA-binding domain"/>
    <property type="match status" value="1"/>
</dbReference>
<keyword evidence="3" id="KW-0804">Transcription</keyword>
<organism evidence="5 6">
    <name type="scientific">Koleobacter methoxysyntrophicus</name>
    <dbReference type="NCBI Taxonomy" id="2751313"/>
    <lineage>
        <taxon>Bacteria</taxon>
        <taxon>Bacillati</taxon>
        <taxon>Bacillota</taxon>
        <taxon>Clostridia</taxon>
        <taxon>Koleobacterales</taxon>
        <taxon>Koleobacteraceae</taxon>
        <taxon>Koleobacter</taxon>
    </lineage>
</organism>
<dbReference type="InterPro" id="IPR018356">
    <property type="entry name" value="Tscrpt_reg_HTH_DeoR_CS"/>
</dbReference>
<keyword evidence="2" id="KW-0238">DNA-binding</keyword>
<dbReference type="PROSITE" id="PS51000">
    <property type="entry name" value="HTH_DEOR_2"/>
    <property type="match status" value="1"/>
</dbReference>
<dbReference type="RefSeq" id="WP_422120708.1">
    <property type="nucleotide sequence ID" value="NZ_CP059066.1"/>
</dbReference>
<dbReference type="PANTHER" id="PTHR30363">
    <property type="entry name" value="HTH-TYPE TRANSCRIPTIONAL REGULATOR SRLR-RELATED"/>
    <property type="match status" value="1"/>
</dbReference>
<dbReference type="InterPro" id="IPR036388">
    <property type="entry name" value="WH-like_DNA-bd_sf"/>
</dbReference>
<dbReference type="InterPro" id="IPR036390">
    <property type="entry name" value="WH_DNA-bd_sf"/>
</dbReference>
<dbReference type="SMART" id="SM00420">
    <property type="entry name" value="HTH_DEOR"/>
    <property type="match status" value="1"/>
</dbReference>
<dbReference type="PANTHER" id="PTHR30363:SF44">
    <property type="entry name" value="AGA OPERON TRANSCRIPTIONAL REPRESSOR-RELATED"/>
    <property type="match status" value="1"/>
</dbReference>
<dbReference type="GO" id="GO:0003700">
    <property type="term" value="F:DNA-binding transcription factor activity"/>
    <property type="evidence" value="ECO:0007669"/>
    <property type="project" value="InterPro"/>
</dbReference>
<dbReference type="Pfam" id="PF00455">
    <property type="entry name" value="DeoRC"/>
    <property type="match status" value="1"/>
</dbReference>
<sequence>MFAEERKQKICQIIKSGRSVKVSELSRMFNVSESTIRRDLRDLEQEGAVIRTHGGALDVIHTNFEPSFAEKKNRYSTEKRQIALKALEFIEDGDTIILDAGTTTGEIAGLIDKRKNITIVTNGINIAVEIAKTGAEAILIGGTLRKETLALVGPIAQDNINRFRVDKVFLGVNGISIKDGVTTPNISEAQMKKMMVDVAKEVFIVADSSKFDKVTFSRIVSLDKIDFIITDRNLPDEIREKYRDFVDIILA</sequence>
<feature type="domain" description="HTH deoR-type" evidence="4">
    <location>
        <begin position="3"/>
        <end position="58"/>
    </location>
</feature>
<dbReference type="Gene3D" id="3.40.50.1360">
    <property type="match status" value="1"/>
</dbReference>
<evidence type="ECO:0000256" key="2">
    <source>
        <dbReference type="ARBA" id="ARBA00023125"/>
    </source>
</evidence>
<dbReference type="InterPro" id="IPR014036">
    <property type="entry name" value="DeoR-like_C"/>
</dbReference>